<comment type="similarity">
    <text evidence="1">Belongs to the peptidase S13 family.</text>
</comment>
<comment type="caution">
    <text evidence="3">The sequence shown here is derived from an EMBL/GenBank/DDBJ whole genome shotgun (WGS) entry which is preliminary data.</text>
</comment>
<dbReference type="Proteomes" id="UP001265550">
    <property type="component" value="Unassembled WGS sequence"/>
</dbReference>
<evidence type="ECO:0000313" key="4">
    <source>
        <dbReference type="Proteomes" id="UP001265550"/>
    </source>
</evidence>
<sequence>MRDADSFRRWTAPRWLRGLALGLLAGWTLPACAQLAGRGDPLPPLVMAAMSRAQVPVSALSALVISVDPDAHERLRYRASTSVNPASVMKLVTTYAAIDMLGSDFTWNTRFYTDGTVENGVLRGNLYVRGGGDPKFVLERIQEAYQALQAKGVRVILGDMVLDHSAFELPHIDPGAFDGEALRPYNATPDALLVNFKSVILTFQPDVANGVARVISEPPLAGLAIDATVPLSRTACGDWRGAVLARFDDPDRIRFEGRYPQSCGELKWPVAYQQPASYAARALEGLWRASGGAITGQVRDGEMPREVQLLHEARSLPLSNVIVDVNQWSNNVMAQQVFLTLGQLAPPQVATPTLAVVAPGSAADRLVPSRPARFEYSREVVTDWWKRTFGPRMPGPVLDNGSGLSRDERITPEALAALLRHAARHPQGVEFVQSLSIAGVSGTASRLARGGQSAARGNAWVKTGTLRDVTGIAGYVNAANGARYVVVGFVNHPNAPAARPALDALLEWTASLPD</sequence>
<reference evidence="3 4" key="1">
    <citation type="submission" date="2023-07" db="EMBL/GenBank/DDBJ databases">
        <title>Sorghum-associated microbial communities from plants grown in Nebraska, USA.</title>
        <authorList>
            <person name="Schachtman D."/>
        </authorList>
    </citation>
    <scope>NUCLEOTIDE SEQUENCE [LARGE SCALE GENOMIC DNA]</scope>
    <source>
        <strain evidence="3 4">BE240</strain>
    </source>
</reference>
<dbReference type="InterPro" id="IPR012338">
    <property type="entry name" value="Beta-lactam/transpept-like"/>
</dbReference>
<keyword evidence="3" id="KW-0121">Carboxypeptidase</keyword>
<dbReference type="EC" id="3.4.21.-" evidence="3"/>
<dbReference type="RefSeq" id="WP_204732738.1">
    <property type="nucleotide sequence ID" value="NZ_JAVDWE010000002.1"/>
</dbReference>
<dbReference type="PANTHER" id="PTHR30023">
    <property type="entry name" value="D-ALANYL-D-ALANINE CARBOXYPEPTIDASE"/>
    <property type="match status" value="1"/>
</dbReference>
<gene>
    <name evidence="3" type="ORF">J2X09_001126</name>
</gene>
<evidence type="ECO:0000256" key="2">
    <source>
        <dbReference type="ARBA" id="ARBA00022801"/>
    </source>
</evidence>
<dbReference type="NCBIfam" id="TIGR00666">
    <property type="entry name" value="PBP4"/>
    <property type="match status" value="1"/>
</dbReference>
<dbReference type="PANTHER" id="PTHR30023:SF0">
    <property type="entry name" value="PENICILLIN-SENSITIVE CARBOXYPEPTIDASE A"/>
    <property type="match status" value="1"/>
</dbReference>
<dbReference type="EC" id="3.4.16.4" evidence="3"/>
<dbReference type="GO" id="GO:0009002">
    <property type="term" value="F:serine-type D-Ala-D-Ala carboxypeptidase activity"/>
    <property type="evidence" value="ECO:0007669"/>
    <property type="project" value="UniProtKB-EC"/>
</dbReference>
<dbReference type="PRINTS" id="PR00922">
    <property type="entry name" value="DADACBPTASE3"/>
</dbReference>
<dbReference type="Pfam" id="PF02113">
    <property type="entry name" value="Peptidase_S13"/>
    <property type="match status" value="2"/>
</dbReference>
<protein>
    <submittedName>
        <fullName evidence="3">D-alanyl-D-alanine carboxypeptidase/D-alanyl-D-alanine-endopeptidase (Penicillin-binding protein 4)</fullName>
        <ecNumber evidence="3">3.4.16.4</ecNumber>
        <ecNumber evidence="3">3.4.21.-</ecNumber>
    </submittedName>
</protein>
<keyword evidence="4" id="KW-1185">Reference proteome</keyword>
<dbReference type="SUPFAM" id="SSF56601">
    <property type="entry name" value="beta-lactamase/transpeptidase-like"/>
    <property type="match status" value="1"/>
</dbReference>
<name>A0ABU1V7G1_9BURK</name>
<evidence type="ECO:0000256" key="1">
    <source>
        <dbReference type="ARBA" id="ARBA00006096"/>
    </source>
</evidence>
<dbReference type="EMBL" id="JAVDWE010000002">
    <property type="protein sequence ID" value="MDR7093394.1"/>
    <property type="molecule type" value="Genomic_DNA"/>
</dbReference>
<accession>A0ABU1V7G1</accession>
<dbReference type="InterPro" id="IPR000667">
    <property type="entry name" value="Peptidase_S13"/>
</dbReference>
<dbReference type="Gene3D" id="3.50.80.20">
    <property type="entry name" value="D-Ala-D-Ala carboxypeptidase C, peptidase S13"/>
    <property type="match status" value="1"/>
</dbReference>
<dbReference type="Gene3D" id="3.40.710.10">
    <property type="entry name" value="DD-peptidase/beta-lactamase superfamily"/>
    <property type="match status" value="1"/>
</dbReference>
<evidence type="ECO:0000313" key="3">
    <source>
        <dbReference type="EMBL" id="MDR7093394.1"/>
    </source>
</evidence>
<organism evidence="3 4">
    <name type="scientific">Hydrogenophaga laconesensis</name>
    <dbReference type="NCBI Taxonomy" id="1805971"/>
    <lineage>
        <taxon>Bacteria</taxon>
        <taxon>Pseudomonadati</taxon>
        <taxon>Pseudomonadota</taxon>
        <taxon>Betaproteobacteria</taxon>
        <taxon>Burkholderiales</taxon>
        <taxon>Comamonadaceae</taxon>
        <taxon>Hydrogenophaga</taxon>
    </lineage>
</organism>
<keyword evidence="2 3" id="KW-0378">Hydrolase</keyword>
<keyword evidence="3" id="KW-0645">Protease</keyword>
<proteinExistence type="inferred from homology"/>